<dbReference type="STRING" id="683228.GA0070617_3054"/>
<sequence>MATSDQPAVAAAPPADPRGSAVPPRAYWVWLGGTQLSVLGTQILAFAMAWAASGRGGLFAGLVLTAINLPRVLLLLVGGAVADRVGPWRVLIVADAMMVGVTLALAVGAWSVPDPAVFLLVAALAIGAVDAFGLPASGALPRLLVSPAALARALSARQVAGQLAVFAGPPLGGLLVAAAGLVAAALATAGTFAVLLFVLALLRPRHPTGQTLPDRPRLRSAVIDGMWVAARDPVLRTALLLVMATAAVLLPVSGLLVPLLARDNAWSARSAGSVVGVVALGVAVVAATVAVRGAWSSPGRTAGAGLLLAAVGVGALASAPTVSWAVPAAALVGLGTGGVTTVLAPLILGSTPGTHLARVQAVLVLAQGVPLLVTHNLLGWLADAVGTSTALYGCAATLTALALTALRAPTSSPRPIGAAGGAASGK</sequence>
<protein>
    <submittedName>
        <fullName evidence="7">Major Facilitator Superfamily protein</fullName>
    </submittedName>
</protein>
<keyword evidence="4" id="KW-1133">Transmembrane helix</keyword>
<dbReference type="GO" id="GO:0005886">
    <property type="term" value="C:plasma membrane"/>
    <property type="evidence" value="ECO:0007669"/>
    <property type="project" value="UniProtKB-SubCell"/>
</dbReference>
<dbReference type="Gene3D" id="1.20.1250.20">
    <property type="entry name" value="MFS general substrate transporter like domains"/>
    <property type="match status" value="1"/>
</dbReference>
<proteinExistence type="predicted"/>
<evidence type="ECO:0000256" key="3">
    <source>
        <dbReference type="ARBA" id="ARBA00022692"/>
    </source>
</evidence>
<dbReference type="RefSeq" id="WP_229688361.1">
    <property type="nucleotide sequence ID" value="NZ_BMMJ01000005.1"/>
</dbReference>
<dbReference type="GO" id="GO:0022857">
    <property type="term" value="F:transmembrane transporter activity"/>
    <property type="evidence" value="ECO:0007669"/>
    <property type="project" value="InterPro"/>
</dbReference>
<reference evidence="7 8" key="1">
    <citation type="submission" date="2016-06" db="EMBL/GenBank/DDBJ databases">
        <authorList>
            <person name="Kjaerup R.B."/>
            <person name="Dalgaard T.S."/>
            <person name="Juul-Madsen H.R."/>
        </authorList>
    </citation>
    <scope>NUCLEOTIDE SEQUENCE [LARGE SCALE GENOMIC DNA]</scope>
    <source>
        <strain evidence="7 8">DSM 45577</strain>
    </source>
</reference>
<name>A0A1C6UP16_9ACTN</name>
<keyword evidence="5" id="KW-0472">Membrane</keyword>
<keyword evidence="3" id="KW-0812">Transmembrane</keyword>
<dbReference type="EMBL" id="FMIA01000002">
    <property type="protein sequence ID" value="SCL55781.1"/>
    <property type="molecule type" value="Genomic_DNA"/>
</dbReference>
<dbReference type="InterPro" id="IPR011701">
    <property type="entry name" value="MFS"/>
</dbReference>
<gene>
    <name evidence="7" type="ORF">GA0070617_3054</name>
</gene>
<evidence type="ECO:0000313" key="7">
    <source>
        <dbReference type="EMBL" id="SCL55781.1"/>
    </source>
</evidence>
<feature type="region of interest" description="Disordered" evidence="6">
    <location>
        <begin position="1"/>
        <end position="20"/>
    </location>
</feature>
<dbReference type="PANTHER" id="PTHR23513">
    <property type="entry name" value="INTEGRAL MEMBRANE EFFLUX PROTEIN-RELATED"/>
    <property type="match status" value="1"/>
</dbReference>
<dbReference type="AlphaFoldDB" id="A0A1C6UP16"/>
<keyword evidence="8" id="KW-1185">Reference proteome</keyword>
<evidence type="ECO:0000256" key="6">
    <source>
        <dbReference type="SAM" id="MobiDB-lite"/>
    </source>
</evidence>
<evidence type="ECO:0000256" key="4">
    <source>
        <dbReference type="ARBA" id="ARBA00022989"/>
    </source>
</evidence>
<dbReference type="SUPFAM" id="SSF103473">
    <property type="entry name" value="MFS general substrate transporter"/>
    <property type="match status" value="1"/>
</dbReference>
<evidence type="ECO:0000256" key="2">
    <source>
        <dbReference type="ARBA" id="ARBA00022475"/>
    </source>
</evidence>
<evidence type="ECO:0000256" key="5">
    <source>
        <dbReference type="ARBA" id="ARBA00023136"/>
    </source>
</evidence>
<keyword evidence="2" id="KW-1003">Cell membrane</keyword>
<accession>A0A1C6UP16</accession>
<dbReference type="InterPro" id="IPR036259">
    <property type="entry name" value="MFS_trans_sf"/>
</dbReference>
<evidence type="ECO:0000256" key="1">
    <source>
        <dbReference type="ARBA" id="ARBA00004651"/>
    </source>
</evidence>
<comment type="subcellular location">
    <subcellularLocation>
        <location evidence="1">Cell membrane</location>
        <topology evidence="1">Multi-pass membrane protein</topology>
    </subcellularLocation>
</comment>
<dbReference type="PANTHER" id="PTHR23513:SF17">
    <property type="entry name" value="MEMBRANE PROTEIN"/>
    <property type="match status" value="1"/>
</dbReference>
<dbReference type="Proteomes" id="UP000198937">
    <property type="component" value="Unassembled WGS sequence"/>
</dbReference>
<evidence type="ECO:0000313" key="8">
    <source>
        <dbReference type="Proteomes" id="UP000198937"/>
    </source>
</evidence>
<dbReference type="Pfam" id="PF07690">
    <property type="entry name" value="MFS_1"/>
    <property type="match status" value="1"/>
</dbReference>
<organism evidence="7 8">
    <name type="scientific">Micromonospora yangpuensis</name>
    <dbReference type="NCBI Taxonomy" id="683228"/>
    <lineage>
        <taxon>Bacteria</taxon>
        <taxon>Bacillati</taxon>
        <taxon>Actinomycetota</taxon>
        <taxon>Actinomycetes</taxon>
        <taxon>Micromonosporales</taxon>
        <taxon>Micromonosporaceae</taxon>
        <taxon>Micromonospora</taxon>
    </lineage>
</organism>